<dbReference type="InterPro" id="IPR013187">
    <property type="entry name" value="F-box-assoc_dom_typ3"/>
</dbReference>
<dbReference type="SUPFAM" id="SSF81383">
    <property type="entry name" value="F-box domain"/>
    <property type="match status" value="1"/>
</dbReference>
<dbReference type="InterPro" id="IPR017451">
    <property type="entry name" value="F-box-assoc_interact_dom"/>
</dbReference>
<dbReference type="EMBL" id="CP093345">
    <property type="protein sequence ID" value="WOG94995.1"/>
    <property type="molecule type" value="Genomic_DNA"/>
</dbReference>
<dbReference type="Gene3D" id="1.20.1280.50">
    <property type="match status" value="1"/>
</dbReference>
<protein>
    <recommendedName>
        <fullName evidence="1">F-box domain-containing protein</fullName>
    </recommendedName>
</protein>
<proteinExistence type="predicted"/>
<evidence type="ECO:0000313" key="2">
    <source>
        <dbReference type="EMBL" id="WOG94995.1"/>
    </source>
</evidence>
<dbReference type="Proteomes" id="UP000077755">
    <property type="component" value="Chromosome 3"/>
</dbReference>
<sequence length="391" mass="45544">MDLPDEIVAYILSMIPIKMIRYCYCVCKRWHSIITEPYFANLHLSRSPDCLIIYRPNFYDEYAIHSLAELDDTPYPDIQDGPLMFFDHDENKVRDDDFLRHSEWPLCGSINGLLCLWHTIGATCICNPITREYILLADNKNLRKLSRFPIYGFGFVKASHEYKVVCLYQGDFPSSAGSGKSWCEVYTLGTGMWRSLGQVPFLVSTRDRRNRVSSYESDYTSWYGSHDGVFIRSNLHWLIYDLNTNQERVCTFDLKKEEFQLTAPPRVTKKVDYRRLGMLGECLCVCDNTGESGFTIWVLKGYGNKQSWSKELFIDQSSNQQYGPVHPLKLFKDGTVLFSLRSYQLIYHSADKTFETFSMCWNDHFNKPLAMVFVPGFIRLKSFVSEKVKFF</sequence>
<dbReference type="AlphaFoldDB" id="A0AAF1AWN3"/>
<feature type="domain" description="F-box" evidence="1">
    <location>
        <begin position="1"/>
        <end position="42"/>
    </location>
</feature>
<dbReference type="PROSITE" id="PS50181">
    <property type="entry name" value="FBOX"/>
    <property type="match status" value="1"/>
</dbReference>
<dbReference type="Pfam" id="PF08268">
    <property type="entry name" value="FBA_3"/>
    <property type="match status" value="1"/>
</dbReference>
<dbReference type="Pfam" id="PF12937">
    <property type="entry name" value="F-box-like"/>
    <property type="match status" value="1"/>
</dbReference>
<dbReference type="PANTHER" id="PTHR31672:SF13">
    <property type="entry name" value="F-BOX PROTEIN CPR30-LIKE"/>
    <property type="match status" value="1"/>
</dbReference>
<evidence type="ECO:0000313" key="3">
    <source>
        <dbReference type="Proteomes" id="UP000077755"/>
    </source>
</evidence>
<reference evidence="2" key="1">
    <citation type="journal article" date="2016" name="Nat. Genet.">
        <title>A high-quality carrot genome assembly provides new insights into carotenoid accumulation and asterid genome evolution.</title>
        <authorList>
            <person name="Iorizzo M."/>
            <person name="Ellison S."/>
            <person name="Senalik D."/>
            <person name="Zeng P."/>
            <person name="Satapoomin P."/>
            <person name="Huang J."/>
            <person name="Bowman M."/>
            <person name="Iovene M."/>
            <person name="Sanseverino W."/>
            <person name="Cavagnaro P."/>
            <person name="Yildiz M."/>
            <person name="Macko-Podgorni A."/>
            <person name="Moranska E."/>
            <person name="Grzebelus E."/>
            <person name="Grzebelus D."/>
            <person name="Ashrafi H."/>
            <person name="Zheng Z."/>
            <person name="Cheng S."/>
            <person name="Spooner D."/>
            <person name="Van Deynze A."/>
            <person name="Simon P."/>
        </authorList>
    </citation>
    <scope>NUCLEOTIDE SEQUENCE</scope>
    <source>
        <tissue evidence="2">Leaf</tissue>
    </source>
</reference>
<keyword evidence="3" id="KW-1185">Reference proteome</keyword>
<dbReference type="NCBIfam" id="TIGR01640">
    <property type="entry name" value="F_box_assoc_1"/>
    <property type="match status" value="1"/>
</dbReference>
<organism evidence="2 3">
    <name type="scientific">Daucus carota subsp. sativus</name>
    <name type="common">Carrot</name>
    <dbReference type="NCBI Taxonomy" id="79200"/>
    <lineage>
        <taxon>Eukaryota</taxon>
        <taxon>Viridiplantae</taxon>
        <taxon>Streptophyta</taxon>
        <taxon>Embryophyta</taxon>
        <taxon>Tracheophyta</taxon>
        <taxon>Spermatophyta</taxon>
        <taxon>Magnoliopsida</taxon>
        <taxon>eudicotyledons</taxon>
        <taxon>Gunneridae</taxon>
        <taxon>Pentapetalae</taxon>
        <taxon>asterids</taxon>
        <taxon>campanulids</taxon>
        <taxon>Apiales</taxon>
        <taxon>Apiaceae</taxon>
        <taxon>Apioideae</taxon>
        <taxon>Scandiceae</taxon>
        <taxon>Daucinae</taxon>
        <taxon>Daucus</taxon>
        <taxon>Daucus sect. Daucus</taxon>
    </lineage>
</organism>
<dbReference type="InterPro" id="IPR001810">
    <property type="entry name" value="F-box_dom"/>
</dbReference>
<reference evidence="2" key="2">
    <citation type="submission" date="2022-03" db="EMBL/GenBank/DDBJ databases">
        <title>Draft title - Genomic analysis of global carrot germplasm unveils the trajectory of domestication and the origin of high carotenoid orange carrot.</title>
        <authorList>
            <person name="Iorizzo M."/>
            <person name="Ellison S."/>
            <person name="Senalik D."/>
            <person name="Macko-Podgorni A."/>
            <person name="Grzebelus D."/>
            <person name="Bostan H."/>
            <person name="Rolling W."/>
            <person name="Curaba J."/>
            <person name="Simon P."/>
        </authorList>
    </citation>
    <scope>NUCLEOTIDE SEQUENCE</scope>
    <source>
        <tissue evidence="2">Leaf</tissue>
    </source>
</reference>
<dbReference type="InterPro" id="IPR036047">
    <property type="entry name" value="F-box-like_dom_sf"/>
</dbReference>
<dbReference type="PANTHER" id="PTHR31672">
    <property type="entry name" value="BNACNNG10540D PROTEIN"/>
    <property type="match status" value="1"/>
</dbReference>
<evidence type="ECO:0000259" key="1">
    <source>
        <dbReference type="PROSITE" id="PS50181"/>
    </source>
</evidence>
<gene>
    <name evidence="2" type="ORF">DCAR_0314297</name>
</gene>
<dbReference type="InterPro" id="IPR050796">
    <property type="entry name" value="SCF_F-box_component"/>
</dbReference>
<accession>A0AAF1AWN3</accession>
<name>A0AAF1AWN3_DAUCS</name>